<evidence type="ECO:0000256" key="7">
    <source>
        <dbReference type="PROSITE-ProRule" id="PRU01360"/>
    </source>
</evidence>
<keyword evidence="5 7" id="KW-0472">Membrane</keyword>
<keyword evidence="2 7" id="KW-0813">Transport</keyword>
<dbReference type="InParanoid" id="A0A263HBB3"/>
<evidence type="ECO:0000256" key="8">
    <source>
        <dbReference type="SAM" id="SignalP"/>
    </source>
</evidence>
<evidence type="ECO:0000256" key="2">
    <source>
        <dbReference type="ARBA" id="ARBA00022448"/>
    </source>
</evidence>
<dbReference type="RefSeq" id="WP_094946506.1">
    <property type="nucleotide sequence ID" value="NZ_NLFK01000006.1"/>
</dbReference>
<dbReference type="SUPFAM" id="SSF56935">
    <property type="entry name" value="Porins"/>
    <property type="match status" value="1"/>
</dbReference>
<dbReference type="Proteomes" id="UP000215738">
    <property type="component" value="Unassembled WGS sequence"/>
</dbReference>
<proteinExistence type="inferred from homology"/>
<evidence type="ECO:0000313" key="11">
    <source>
        <dbReference type="EMBL" id="SUU35076.1"/>
    </source>
</evidence>
<comment type="subcellular location">
    <subcellularLocation>
        <location evidence="1 7">Cell outer membrane</location>
        <topology evidence="1 7">Multi-pass membrane protein</topology>
    </subcellularLocation>
</comment>
<evidence type="ECO:0000256" key="3">
    <source>
        <dbReference type="ARBA" id="ARBA00022452"/>
    </source>
</evidence>
<evidence type="ECO:0000313" key="10">
    <source>
        <dbReference type="EMBL" id="OZN24730.1"/>
    </source>
</evidence>
<dbReference type="FunCoup" id="A0A263HBB3">
    <property type="interactions" value="10"/>
</dbReference>
<keyword evidence="6 7" id="KW-0998">Cell outer membrane</keyword>
<gene>
    <name evidence="10" type="ORF">CFY87_06960</name>
    <name evidence="11" type="ORF">NCTC10851_00720</name>
</gene>
<feature type="signal peptide" evidence="8">
    <location>
        <begin position="1"/>
        <end position="24"/>
    </location>
</feature>
<reference evidence="10 12" key="1">
    <citation type="submission" date="2017-07" db="EMBL/GenBank/DDBJ databases">
        <title>Virulence factors identified in Actinobacillus seminis.</title>
        <authorList>
            <person name="Negrete-Abascal E."/>
            <person name="Vaca-Pacheco S."/>
            <person name="Montes-Garcia F."/>
            <person name="Leyto-Gil A.M."/>
            <person name="Fragoso-Garcia E."/>
            <person name="Carvente-Garcia R."/>
            <person name="Perez-Agueros S."/>
            <person name="Castelan-Sanchez H.G."/>
            <person name="Garcia-Molina A."/>
            <person name="Villamar T.E."/>
            <person name="Vazquez-Cruz C."/>
        </authorList>
    </citation>
    <scope>NUCLEOTIDE SEQUENCE [LARGE SCALE GENOMIC DNA]</scope>
    <source>
        <strain evidence="10 12">ATCC 15768</strain>
    </source>
</reference>
<dbReference type="InterPro" id="IPR037066">
    <property type="entry name" value="Plug_dom_sf"/>
</dbReference>
<evidence type="ECO:0000313" key="12">
    <source>
        <dbReference type="Proteomes" id="UP000215738"/>
    </source>
</evidence>
<dbReference type="OrthoDB" id="9766643at2"/>
<dbReference type="GO" id="GO:0009279">
    <property type="term" value="C:cell outer membrane"/>
    <property type="evidence" value="ECO:0007669"/>
    <property type="project" value="UniProtKB-SubCell"/>
</dbReference>
<dbReference type="EMBL" id="NLFK01000006">
    <property type="protein sequence ID" value="OZN24730.1"/>
    <property type="molecule type" value="Genomic_DNA"/>
</dbReference>
<dbReference type="InterPro" id="IPR012910">
    <property type="entry name" value="Plug_dom"/>
</dbReference>
<dbReference type="InterPro" id="IPR039426">
    <property type="entry name" value="TonB-dep_rcpt-like"/>
</dbReference>
<feature type="domain" description="TonB-dependent receptor plug" evidence="9">
    <location>
        <begin position="44"/>
        <end position="168"/>
    </location>
</feature>
<reference evidence="11 13" key="2">
    <citation type="submission" date="2018-06" db="EMBL/GenBank/DDBJ databases">
        <authorList>
            <consortium name="Pathogen Informatics"/>
            <person name="Doyle S."/>
        </authorList>
    </citation>
    <scope>NUCLEOTIDE SEQUENCE [LARGE SCALE GENOMIC DNA]</scope>
    <source>
        <strain evidence="11 13">NCTC10851</strain>
    </source>
</reference>
<evidence type="ECO:0000259" key="9">
    <source>
        <dbReference type="Pfam" id="PF07715"/>
    </source>
</evidence>
<evidence type="ECO:0000313" key="13">
    <source>
        <dbReference type="Proteomes" id="UP000254507"/>
    </source>
</evidence>
<keyword evidence="11" id="KW-0675">Receptor</keyword>
<name>A0A263HBB3_9PAST</name>
<dbReference type="PROSITE" id="PS52016">
    <property type="entry name" value="TONB_DEPENDENT_REC_3"/>
    <property type="match status" value="1"/>
</dbReference>
<evidence type="ECO:0000256" key="6">
    <source>
        <dbReference type="ARBA" id="ARBA00023237"/>
    </source>
</evidence>
<dbReference type="EMBL" id="UFSB01000001">
    <property type="protein sequence ID" value="SUU35076.1"/>
    <property type="molecule type" value="Genomic_DNA"/>
</dbReference>
<dbReference type="Proteomes" id="UP000254507">
    <property type="component" value="Unassembled WGS sequence"/>
</dbReference>
<evidence type="ECO:0000256" key="5">
    <source>
        <dbReference type="ARBA" id="ARBA00023136"/>
    </source>
</evidence>
<keyword evidence="12" id="KW-1185">Reference proteome</keyword>
<dbReference type="AlphaFoldDB" id="A0A263HBB3"/>
<feature type="chain" id="PRO_5044571873" evidence="8">
    <location>
        <begin position="25"/>
        <end position="795"/>
    </location>
</feature>
<dbReference type="Gene3D" id="2.170.130.10">
    <property type="entry name" value="TonB-dependent receptor, plug domain"/>
    <property type="match status" value="1"/>
</dbReference>
<organism evidence="11 13">
    <name type="scientific">Actinobacillus seminis</name>
    <dbReference type="NCBI Taxonomy" id="722"/>
    <lineage>
        <taxon>Bacteria</taxon>
        <taxon>Pseudomonadati</taxon>
        <taxon>Pseudomonadota</taxon>
        <taxon>Gammaproteobacteria</taxon>
        <taxon>Pasteurellales</taxon>
        <taxon>Pasteurellaceae</taxon>
        <taxon>Actinobacillus</taxon>
    </lineage>
</organism>
<keyword evidence="4 7" id="KW-0812">Transmembrane</keyword>
<keyword evidence="3 7" id="KW-1134">Transmembrane beta strand</keyword>
<accession>A0A263HBB3</accession>
<dbReference type="InterPro" id="IPR036942">
    <property type="entry name" value="Beta-barrel_TonB_sf"/>
</dbReference>
<protein>
    <submittedName>
        <fullName evidence="11">Outer membrane receptor protein, mostly Fe transport</fullName>
    </submittedName>
    <submittedName>
        <fullName evidence="10">TonB-dependent receptor</fullName>
    </submittedName>
</protein>
<dbReference type="Gene3D" id="2.40.170.20">
    <property type="entry name" value="TonB-dependent receptor, beta-barrel domain"/>
    <property type="match status" value="1"/>
</dbReference>
<comment type="similarity">
    <text evidence="7">Belongs to the TonB-dependent receptor family.</text>
</comment>
<evidence type="ECO:0000256" key="1">
    <source>
        <dbReference type="ARBA" id="ARBA00004571"/>
    </source>
</evidence>
<keyword evidence="8" id="KW-0732">Signal</keyword>
<dbReference type="Pfam" id="PF07715">
    <property type="entry name" value="Plug"/>
    <property type="match status" value="1"/>
</dbReference>
<sequence>MKNFSFTLSTVLVSYALSAGYAQAQQIKTQEKLPEIVVYGDQNSELSSIQTISQQEMAKSPSTNGNISDYLSTNPHIRYENSDRNGFTRGEIKPENISINGADFNQTAYFVDNVNVNNDLTVDNEIFDGSMQVVPGISHTQAYFFDASMLSAVEVHDHNISASLGGFMGGAVVAKTKQYDGTDRTLLKYRATNSHWAEMKSDAQSKRILQKVRPNNTGDAEFQPNYHKDFFSLMVERGLTENLGAVFGFSRRMSRIEQNRLIGHQKDSSSSIEPRLDRQNHRRLSDTALLNLNYTPNETNRFELGFRYSRYKEEKYYGENINNNLGDYHNAYGATLAWVHSFSSGVLTNTLAYDHFIDKRKSNSSHVDIYSVSSEDYEPLYSYEKGGYGNSKLTQDNLHFSTEYAFNPFDFAGANHSLSVGGIYQASQYRFSRPQDVSGNINMVTGDEEPMKIPSLNASKGNVTTRYQNVALYVEDLIQIGRWNFRPGLRVERDDYLKNTNISPRFVTRLNPWEAGYFTFGLNRYYGRSFSSLKLTNKILKLNQDNSRQHQEFQHLKTPYADELSIGFQQQVNNLDLKLNYIHRQNKNRIMLKKDNDTRKTYYINANNYGVNVYTLQVNQLEPWQWRKTQWTTYVGFDYLDTKRADLDKALNPFEPVYLDGKLMTRQEMRKKVNSSTEDWIARVGLDMAIPDWQFTWSNRLQLKAPVKGYEEISNVEDDTPSRYRSFDYGTHFQWDMSLRKTLPLIGTHTAYLQLDILNVLNQVRQKTRHMISTQEEYGIFTPGREFWLEIGYHF</sequence>
<evidence type="ECO:0000256" key="4">
    <source>
        <dbReference type="ARBA" id="ARBA00022692"/>
    </source>
</evidence>